<dbReference type="STRING" id="1763535.LPB072_01695"/>
<reference evidence="10 11" key="1">
    <citation type="submission" date="2016-02" db="EMBL/GenBank/DDBJ databases">
        <title>Draft genome sequence of Hydrogenophaga sp. LPB0072.</title>
        <authorList>
            <person name="Shin S.-K."/>
            <person name="Yi H."/>
        </authorList>
    </citation>
    <scope>NUCLEOTIDE SEQUENCE [LARGE SCALE GENOMIC DNA]</scope>
    <source>
        <strain evidence="10 11">LPB0072</strain>
    </source>
</reference>
<evidence type="ECO:0000313" key="9">
    <source>
        <dbReference type="EMBL" id="AOW11761.1"/>
    </source>
</evidence>
<dbReference type="GO" id="GO:0005886">
    <property type="term" value="C:plasma membrane"/>
    <property type="evidence" value="ECO:0007669"/>
    <property type="project" value="UniProtKB-SubCell"/>
</dbReference>
<dbReference type="AlphaFoldDB" id="A0A167GTD1"/>
<proteinExistence type="inferred from homology"/>
<evidence type="ECO:0000259" key="8">
    <source>
        <dbReference type="PROSITE" id="PS50928"/>
    </source>
</evidence>
<evidence type="ECO:0000256" key="6">
    <source>
        <dbReference type="ARBA" id="ARBA00023136"/>
    </source>
</evidence>
<evidence type="ECO:0000256" key="5">
    <source>
        <dbReference type="ARBA" id="ARBA00022989"/>
    </source>
</evidence>
<feature type="transmembrane region" description="Helical" evidence="7">
    <location>
        <begin position="247"/>
        <end position="268"/>
    </location>
</feature>
<dbReference type="OrthoDB" id="369039at2"/>
<accession>A0A167GTD1</accession>
<gene>
    <name evidence="9" type="ORF">LPB072_01695</name>
    <name evidence="10" type="ORF">LPB72_19955</name>
</gene>
<feature type="transmembrane region" description="Helical" evidence="7">
    <location>
        <begin position="109"/>
        <end position="129"/>
    </location>
</feature>
<dbReference type="Pfam" id="PF00528">
    <property type="entry name" value="BPD_transp_1"/>
    <property type="match status" value="1"/>
</dbReference>
<reference evidence="9 12" key="2">
    <citation type="submission" date="2016-10" db="EMBL/GenBank/DDBJ databases">
        <title>Hydorgenophaga sp. LPB0072 isolated from gastropod.</title>
        <authorList>
            <person name="Kim E."/>
            <person name="Yi H."/>
        </authorList>
    </citation>
    <scope>NUCLEOTIDE SEQUENCE [LARGE SCALE GENOMIC DNA]</scope>
    <source>
        <strain evidence="9 12">LPB0072</strain>
    </source>
</reference>
<evidence type="ECO:0000313" key="10">
    <source>
        <dbReference type="EMBL" id="OAD39853.1"/>
    </source>
</evidence>
<evidence type="ECO:0000256" key="2">
    <source>
        <dbReference type="ARBA" id="ARBA00022448"/>
    </source>
</evidence>
<keyword evidence="4 7" id="KW-0812">Transmembrane</keyword>
<feature type="transmembrane region" description="Helical" evidence="7">
    <location>
        <begin position="149"/>
        <end position="168"/>
    </location>
</feature>
<evidence type="ECO:0000256" key="1">
    <source>
        <dbReference type="ARBA" id="ARBA00004651"/>
    </source>
</evidence>
<comment type="similarity">
    <text evidence="7">Belongs to the binding-protein-dependent transport system permease family.</text>
</comment>
<keyword evidence="6 7" id="KW-0472">Membrane</keyword>
<keyword evidence="2 7" id="KW-0813">Transport</keyword>
<dbReference type="GO" id="GO:0055085">
    <property type="term" value="P:transmembrane transport"/>
    <property type="evidence" value="ECO:0007669"/>
    <property type="project" value="InterPro"/>
</dbReference>
<evidence type="ECO:0000256" key="3">
    <source>
        <dbReference type="ARBA" id="ARBA00022475"/>
    </source>
</evidence>
<dbReference type="EMBL" id="LVWD01000037">
    <property type="protein sequence ID" value="OAD39853.1"/>
    <property type="molecule type" value="Genomic_DNA"/>
</dbReference>
<dbReference type="EMBL" id="CP017476">
    <property type="protein sequence ID" value="AOW11761.1"/>
    <property type="molecule type" value="Genomic_DNA"/>
</dbReference>
<keyword evidence="5 7" id="KW-1133">Transmembrane helix</keyword>
<keyword evidence="3" id="KW-1003">Cell membrane</keyword>
<keyword evidence="11" id="KW-1185">Reference proteome</keyword>
<feature type="domain" description="ABC transmembrane type-1" evidence="8">
    <location>
        <begin position="77"/>
        <end position="268"/>
    </location>
</feature>
<feature type="transmembrane region" description="Helical" evidence="7">
    <location>
        <begin position="81"/>
        <end position="102"/>
    </location>
</feature>
<evidence type="ECO:0000256" key="4">
    <source>
        <dbReference type="ARBA" id="ARBA00022692"/>
    </source>
</evidence>
<comment type="subcellular location">
    <subcellularLocation>
        <location evidence="1 7">Cell membrane</location>
        <topology evidence="1 7">Multi-pass membrane protein</topology>
    </subcellularLocation>
</comment>
<dbReference type="PROSITE" id="PS50928">
    <property type="entry name" value="ABC_TM1"/>
    <property type="match status" value="1"/>
</dbReference>
<dbReference type="PANTHER" id="PTHR43744">
    <property type="entry name" value="ABC TRANSPORTER PERMEASE PROTEIN MG189-RELATED-RELATED"/>
    <property type="match status" value="1"/>
</dbReference>
<name>A0A167GTD1_9BURK</name>
<dbReference type="Proteomes" id="UP000185680">
    <property type="component" value="Chromosome"/>
</dbReference>
<dbReference type="InterPro" id="IPR000515">
    <property type="entry name" value="MetI-like"/>
</dbReference>
<feature type="transmembrane region" description="Helical" evidence="7">
    <location>
        <begin position="189"/>
        <end position="214"/>
    </location>
</feature>
<dbReference type="SUPFAM" id="SSF161098">
    <property type="entry name" value="MetI-like"/>
    <property type="match status" value="1"/>
</dbReference>
<feature type="transmembrane region" description="Helical" evidence="7">
    <location>
        <begin position="20"/>
        <end position="40"/>
    </location>
</feature>
<evidence type="ECO:0000256" key="7">
    <source>
        <dbReference type="RuleBase" id="RU363032"/>
    </source>
</evidence>
<evidence type="ECO:0000313" key="11">
    <source>
        <dbReference type="Proteomes" id="UP000185657"/>
    </source>
</evidence>
<dbReference type="KEGG" id="hyl:LPB072_01695"/>
<evidence type="ECO:0000313" key="12">
    <source>
        <dbReference type="Proteomes" id="UP000185680"/>
    </source>
</evidence>
<dbReference type="RefSeq" id="WP_066095295.1">
    <property type="nucleotide sequence ID" value="NZ_CP017476.1"/>
</dbReference>
<dbReference type="InterPro" id="IPR035906">
    <property type="entry name" value="MetI-like_sf"/>
</dbReference>
<sequence length="283" mass="31666">MFPTPIEKASGTTRWLYKVALPISMVLWLLPIIAVMLTSIRGQADLTNGNYWGMPSEWMLIENYSAVFQNTPMVQYVLNSFYVTIPTVIGTVVLSTLAGFALGTYRFKLNMVVFLLFVGGNFVPFQILMIPVRELTLKMGMYDSTMGLVMFHIAFQTGFATFFLRNFIRDLPYELIEAARIEGASEWQIFHRVVLPLVRPAVAAVAVLIFTFIWNDYFWATVLIQGDHAMPVTGGLKSLNGQWVAQWQLVSAGSILAAMPPVIIFFLLQKQFIAGLTVGATKG</sequence>
<dbReference type="Proteomes" id="UP000185657">
    <property type="component" value="Unassembled WGS sequence"/>
</dbReference>
<organism evidence="9 12">
    <name type="scientific">Hydrogenophaga crassostreae</name>
    <dbReference type="NCBI Taxonomy" id="1763535"/>
    <lineage>
        <taxon>Bacteria</taxon>
        <taxon>Pseudomonadati</taxon>
        <taxon>Pseudomonadota</taxon>
        <taxon>Betaproteobacteria</taxon>
        <taxon>Burkholderiales</taxon>
        <taxon>Comamonadaceae</taxon>
        <taxon>Hydrogenophaga</taxon>
    </lineage>
</organism>
<dbReference type="Gene3D" id="1.10.3720.10">
    <property type="entry name" value="MetI-like"/>
    <property type="match status" value="1"/>
</dbReference>
<dbReference type="CDD" id="cd06261">
    <property type="entry name" value="TM_PBP2"/>
    <property type="match status" value="1"/>
</dbReference>
<protein>
    <submittedName>
        <fullName evidence="9">Sugar ABC transporter permease</fullName>
    </submittedName>
</protein>